<organism evidence="11 12">
    <name type="scientific">Dioscorea zingiberensis</name>
    <dbReference type="NCBI Taxonomy" id="325984"/>
    <lineage>
        <taxon>Eukaryota</taxon>
        <taxon>Viridiplantae</taxon>
        <taxon>Streptophyta</taxon>
        <taxon>Embryophyta</taxon>
        <taxon>Tracheophyta</taxon>
        <taxon>Spermatophyta</taxon>
        <taxon>Magnoliopsida</taxon>
        <taxon>Liliopsida</taxon>
        <taxon>Dioscoreales</taxon>
        <taxon>Dioscoreaceae</taxon>
        <taxon>Dioscorea</taxon>
    </lineage>
</organism>
<evidence type="ECO:0000256" key="9">
    <source>
        <dbReference type="ARBA" id="ARBA00023136"/>
    </source>
</evidence>
<evidence type="ECO:0000256" key="3">
    <source>
        <dbReference type="ARBA" id="ARBA00004922"/>
    </source>
</evidence>
<sequence length="531" mass="59887">MEEGPLRRALILVLVVFSLLSAMGSSSSSSPSPQDVRVLSAERRIDLTSFIVRVFLTLKVENTGASDVSEILIAFSPNEVQHLSIVKASAVAGKRKKKAYLSLDVNPVELAKGPNGAQLFSIALLSPLKSSETTVVEVLYVLTHSQEPFPAEISQSESQYVYYRDSALLLSPYHIGEQRTFIKTPNTKVESYTSVNPSSRVGTEIKYGPYHDRAPYSYSPIVVHFENNHPFAVVEELMREVEISHWGNVQITEHYKLVHAGARHKGVFSRVEYQARPSISGPSSFKHLLARLPPRVHSVYYRDEIGNISSSHLRSDSLKSELELEPRYPLFGGWKATFVIGYGLPLQDFLFESSDGQHYLNLTFGCPLLETVVDRLTIKVVLPEGSKDPSVSVPFPVKQHYETTYSYLDVVGRKTLVLIKENVAPEHNVPFEVYYKFNSFFMLAEPLMLQAWRKICVFGEVFAFNFTKSQEQKKRDKTARNSHCSSDASFDFPELQSNRLGCLAEEANEKEIKKLHLDGVRDSSWRRGERS</sequence>
<dbReference type="Pfam" id="PF04597">
    <property type="entry name" value="Ribophorin_I"/>
    <property type="match status" value="1"/>
</dbReference>
<dbReference type="GO" id="GO:0008250">
    <property type="term" value="C:oligosaccharyltransferase complex"/>
    <property type="evidence" value="ECO:0007669"/>
    <property type="project" value="UniProtKB-UniRule"/>
</dbReference>
<dbReference type="OrthoDB" id="310030at2759"/>
<evidence type="ECO:0000256" key="1">
    <source>
        <dbReference type="ARBA" id="ARBA00002791"/>
    </source>
</evidence>
<feature type="signal peptide" evidence="10">
    <location>
        <begin position="1"/>
        <end position="28"/>
    </location>
</feature>
<reference evidence="11" key="1">
    <citation type="submission" date="2021-03" db="EMBL/GenBank/DDBJ databases">
        <authorList>
            <person name="Li Z."/>
            <person name="Yang C."/>
        </authorList>
    </citation>
    <scope>NUCLEOTIDE SEQUENCE</scope>
    <source>
        <strain evidence="11">Dzin_1.0</strain>
        <tissue evidence="11">Leaf</tissue>
    </source>
</reference>
<comment type="subunit">
    <text evidence="10">Component of the oligosaccharyltransferase (OST) complex.</text>
</comment>
<dbReference type="PANTHER" id="PTHR21049:SF2">
    <property type="entry name" value="DOLICHYL-DIPHOSPHOOLIGOSACCHARIDE--PROTEIN GLYCOSYLTRANSFERASE SUBUNIT 1B"/>
    <property type="match status" value="1"/>
</dbReference>
<evidence type="ECO:0000256" key="4">
    <source>
        <dbReference type="ARBA" id="ARBA00008905"/>
    </source>
</evidence>
<name>A0A9D5H5E0_9LILI</name>
<feature type="chain" id="PRO_5039740798" description="Dolichyl-diphosphooligosaccharide--protein glycosyltransferase subunit 1" evidence="10">
    <location>
        <begin position="29"/>
        <end position="531"/>
    </location>
</feature>
<dbReference type="GO" id="GO:0018279">
    <property type="term" value="P:protein N-linked glycosylation via asparagine"/>
    <property type="evidence" value="ECO:0007669"/>
    <property type="project" value="TreeGrafter"/>
</dbReference>
<evidence type="ECO:0000256" key="10">
    <source>
        <dbReference type="RuleBase" id="RU361143"/>
    </source>
</evidence>
<keyword evidence="12" id="KW-1185">Reference proteome</keyword>
<comment type="function">
    <text evidence="1 10">Subunit of the oligosaccharyl transferase (OST) complex that catalyzes the initial transfer of a defined glycan (Glc(3)Man(9)GlcNAc(2) in eukaryotes) from the lipid carrier dolichol-pyrophosphate to an asparagine residue within an Asn-X-Ser/Thr consensus motif in nascent polypeptide chains, the first step in protein N-glycosylation. N-glycosylation occurs cotranslationally and the complex associates with the Sec61 complex at the channel-forming translocon complex that mediates protein translocation across the endoplasmic reticulum (ER). All subunits are required for a maximal enzyme activity.</text>
</comment>
<dbReference type="EMBL" id="JAGGNH010000009">
    <property type="protein sequence ID" value="KAJ0963765.1"/>
    <property type="molecule type" value="Genomic_DNA"/>
</dbReference>
<evidence type="ECO:0000256" key="2">
    <source>
        <dbReference type="ARBA" id="ARBA00004115"/>
    </source>
</evidence>
<comment type="similarity">
    <text evidence="4 10">Belongs to the OST1 family.</text>
</comment>
<keyword evidence="7 10" id="KW-0256">Endoplasmic reticulum</keyword>
<evidence type="ECO:0000256" key="5">
    <source>
        <dbReference type="ARBA" id="ARBA00022692"/>
    </source>
</evidence>
<evidence type="ECO:0000256" key="6">
    <source>
        <dbReference type="ARBA" id="ARBA00022729"/>
    </source>
</evidence>
<evidence type="ECO:0000256" key="7">
    <source>
        <dbReference type="ARBA" id="ARBA00022824"/>
    </source>
</evidence>
<keyword evidence="5" id="KW-0812">Transmembrane</keyword>
<comment type="caution">
    <text evidence="11">The sequence shown here is derived from an EMBL/GenBank/DDBJ whole genome shotgun (WGS) entry which is preliminary data.</text>
</comment>
<gene>
    <name evidence="11" type="ORF">J5N97_028887</name>
</gene>
<comment type="pathway">
    <text evidence="3 10">Protein modification; protein glycosylation.</text>
</comment>
<dbReference type="Proteomes" id="UP001085076">
    <property type="component" value="Miscellaneous, Linkage group lg09"/>
</dbReference>
<dbReference type="AlphaFoldDB" id="A0A9D5H5E0"/>
<evidence type="ECO:0000256" key="8">
    <source>
        <dbReference type="ARBA" id="ARBA00022989"/>
    </source>
</evidence>
<dbReference type="InterPro" id="IPR007676">
    <property type="entry name" value="Ribophorin_I"/>
</dbReference>
<proteinExistence type="inferred from homology"/>
<protein>
    <recommendedName>
        <fullName evidence="10">Dolichyl-diphosphooligosaccharide--protein glycosyltransferase subunit 1</fullName>
    </recommendedName>
</protein>
<accession>A0A9D5H5E0</accession>
<evidence type="ECO:0000313" key="12">
    <source>
        <dbReference type="Proteomes" id="UP001085076"/>
    </source>
</evidence>
<keyword evidence="9" id="KW-0472">Membrane</keyword>
<dbReference type="PANTHER" id="PTHR21049">
    <property type="entry name" value="RIBOPHORIN I"/>
    <property type="match status" value="1"/>
</dbReference>
<reference evidence="11" key="2">
    <citation type="journal article" date="2022" name="Hortic Res">
        <title>The genome of Dioscorea zingiberensis sheds light on the biosynthesis, origin and evolution of the medicinally important diosgenin saponins.</title>
        <authorList>
            <person name="Li Y."/>
            <person name="Tan C."/>
            <person name="Li Z."/>
            <person name="Guo J."/>
            <person name="Li S."/>
            <person name="Chen X."/>
            <person name="Wang C."/>
            <person name="Dai X."/>
            <person name="Yang H."/>
            <person name="Song W."/>
            <person name="Hou L."/>
            <person name="Xu J."/>
            <person name="Tong Z."/>
            <person name="Xu A."/>
            <person name="Yuan X."/>
            <person name="Wang W."/>
            <person name="Yang Q."/>
            <person name="Chen L."/>
            <person name="Sun Z."/>
            <person name="Wang K."/>
            <person name="Pan B."/>
            <person name="Chen J."/>
            <person name="Bao Y."/>
            <person name="Liu F."/>
            <person name="Qi X."/>
            <person name="Gang D.R."/>
            <person name="Wen J."/>
            <person name="Li J."/>
        </authorList>
    </citation>
    <scope>NUCLEOTIDE SEQUENCE</scope>
    <source>
        <strain evidence="11">Dzin_1.0</strain>
    </source>
</reference>
<comment type="subcellular location">
    <subcellularLocation>
        <location evidence="2 10">Endoplasmic reticulum membrane</location>
        <topology evidence="2 10">Single-pass type I membrane protein</topology>
    </subcellularLocation>
</comment>
<keyword evidence="6 10" id="KW-0732">Signal</keyword>
<keyword evidence="8" id="KW-1133">Transmembrane helix</keyword>
<evidence type="ECO:0000313" key="11">
    <source>
        <dbReference type="EMBL" id="KAJ0963765.1"/>
    </source>
</evidence>